<keyword evidence="1 2" id="KW-0175">Coiled coil</keyword>
<sequence length="794" mass="91606">MASQVATPTSLQTTATSSSTSLSSPALSPSSPAQLSPDDVELLAKLEEQNRLLETDSKSLRSMNGSRRNSGSSLVSSSSASSNLSHLEEDSWILWGRIVNEWEEVRKKKEKQLKDLVRKGIPHHFRAIVWQLLCSAQNMPIKDQYSELLKMTSPCEKLIRRDIARTYPEHEFFKEKDSLGQEVLFNVMKMPEEEAFCVFVKLMQDYRLRELFKPSMAELGLCMYQFECMIQEQLPELHMHFQAQSFHTSMYASSWFLTIFLTSFPLPVATRIFDIFMCEGLEIVFRVGLAILQMNQTELIQLDMEGMLQHFQKIIPHQLDSGPDKVIQTAYQVKYNAKKMKKLEKEYTTIKTKEMEEQVEIKRLRTENRLLKQRIDTLEKESASLADRLIQGQVTRAQEAEENYLVKRELATVKQQSEEASAQLEQAKSTIRQLQQQQQQPQAKGPPRFSEESVLQLERELVQARLKEAESQCALKEMQDKILDMEKRNTSLPDDTNVARLQEELIGVKLREAEALTGLKELRQQVRDLEEHWQRHLARTAGRWKDSPKKNTLSELQDELMSVRLREAEAQAELRETRQRMLEMDTQNQIQSNQLRRAEQESRCLQDRVQTLTTQNKDLNVQLQEIKRRQAEIECKSKEEVMAVRLREADNIAAMAELQQQISELEIQKEEGKVQGQLNHTDSSQYIRDLKDQIAELKHEIRCLKGQRGLASQPTFDGIHIVNHYVGDNESYQSSDEDGVKDSTLQNPQQRSGGRIRLRPNLVDTDSDEEDEEEDGEALRLSVPQSSSHKSTTV</sequence>
<feature type="region of interest" description="Disordered" evidence="3">
    <location>
        <begin position="730"/>
        <end position="794"/>
    </location>
</feature>
<dbReference type="PANTHER" id="PTHR47219:SF11">
    <property type="entry name" value="EVI5-LIKE PROTEIN ISOFORM X1"/>
    <property type="match status" value="1"/>
</dbReference>
<evidence type="ECO:0000256" key="3">
    <source>
        <dbReference type="SAM" id="MobiDB-lite"/>
    </source>
</evidence>
<feature type="compositionally biased region" description="Polar residues" evidence="3">
    <location>
        <begin position="783"/>
        <end position="794"/>
    </location>
</feature>
<feature type="region of interest" description="Disordered" evidence="3">
    <location>
        <begin position="54"/>
        <end position="80"/>
    </location>
</feature>
<dbReference type="FunFam" id="1.10.10.750:FF:000002">
    <property type="entry name" value="Ecotropic viral integration site 5"/>
    <property type="match status" value="1"/>
</dbReference>
<protein>
    <submittedName>
        <fullName evidence="5">Ecotropic viral integration site 5</fullName>
    </submittedName>
</protein>
<reference evidence="5" key="2">
    <citation type="submission" date="2025-08" db="UniProtKB">
        <authorList>
            <consortium name="Ensembl"/>
        </authorList>
    </citation>
    <scope>IDENTIFICATION</scope>
</reference>
<proteinExistence type="predicted"/>
<dbReference type="SMART" id="SM00164">
    <property type="entry name" value="TBC"/>
    <property type="match status" value="1"/>
</dbReference>
<dbReference type="InterPro" id="IPR000195">
    <property type="entry name" value="Rab-GAP-TBC_dom"/>
</dbReference>
<dbReference type="InterPro" id="IPR035969">
    <property type="entry name" value="Rab-GAP_TBC_sf"/>
</dbReference>
<feature type="compositionally biased region" description="Low complexity" evidence="3">
    <location>
        <begin position="1"/>
        <end position="37"/>
    </location>
</feature>
<dbReference type="Gene3D" id="1.10.8.270">
    <property type="entry name" value="putative rabgap domain of human tbc1 domain family member 14 like domains"/>
    <property type="match status" value="1"/>
</dbReference>
<evidence type="ECO:0000256" key="2">
    <source>
        <dbReference type="SAM" id="Coils"/>
    </source>
</evidence>
<dbReference type="Pfam" id="PF23436">
    <property type="entry name" value="RabGap-TBC_2"/>
    <property type="match status" value="1"/>
</dbReference>
<dbReference type="AlphaFoldDB" id="A0A3P8UDZ8"/>
<dbReference type="GeneTree" id="ENSGT00940000153846"/>
<dbReference type="Gene3D" id="1.10.472.80">
    <property type="entry name" value="Ypt/Rab-GAP domain of gyp1p, domain 3"/>
    <property type="match status" value="1"/>
</dbReference>
<feature type="compositionally biased region" description="Acidic residues" evidence="3">
    <location>
        <begin position="765"/>
        <end position="776"/>
    </location>
</feature>
<feature type="compositionally biased region" description="Low complexity" evidence="3">
    <location>
        <begin position="60"/>
        <end position="80"/>
    </location>
</feature>
<feature type="domain" description="Rab-GAP TBC" evidence="4">
    <location>
        <begin position="120"/>
        <end position="280"/>
    </location>
</feature>
<name>A0A3P8UDZ8_AMPPE</name>
<dbReference type="Gene3D" id="1.10.10.750">
    <property type="entry name" value="Ypt/Rab-GAP domain of gyp1p, domain 1"/>
    <property type="match status" value="1"/>
</dbReference>
<dbReference type="FunFam" id="1.10.472.80:FF:000002">
    <property type="entry name" value="Ecotropic viral integration site 5"/>
    <property type="match status" value="1"/>
</dbReference>
<evidence type="ECO:0000256" key="1">
    <source>
        <dbReference type="ARBA" id="ARBA00023054"/>
    </source>
</evidence>
<dbReference type="PANTHER" id="PTHR47219">
    <property type="entry name" value="RAB GTPASE-ACTIVATING PROTEIN 1-LIKE"/>
    <property type="match status" value="1"/>
</dbReference>
<dbReference type="PROSITE" id="PS50086">
    <property type="entry name" value="TBC_RABGAP"/>
    <property type="match status" value="1"/>
</dbReference>
<organism evidence="5 6">
    <name type="scientific">Amphiprion percula</name>
    <name type="common">Orange clownfish</name>
    <name type="synonym">Lutjanus percula</name>
    <dbReference type="NCBI Taxonomy" id="161767"/>
    <lineage>
        <taxon>Eukaryota</taxon>
        <taxon>Metazoa</taxon>
        <taxon>Chordata</taxon>
        <taxon>Craniata</taxon>
        <taxon>Vertebrata</taxon>
        <taxon>Euteleostomi</taxon>
        <taxon>Actinopterygii</taxon>
        <taxon>Neopterygii</taxon>
        <taxon>Teleostei</taxon>
        <taxon>Neoteleostei</taxon>
        <taxon>Acanthomorphata</taxon>
        <taxon>Ovalentaria</taxon>
        <taxon>Pomacentridae</taxon>
        <taxon>Amphiprion</taxon>
    </lineage>
</organism>
<dbReference type="SUPFAM" id="SSF47923">
    <property type="entry name" value="Ypt/Rab-GAP domain of gyp1p"/>
    <property type="match status" value="2"/>
</dbReference>
<evidence type="ECO:0000313" key="5">
    <source>
        <dbReference type="Ensembl" id="ENSAPEP00000033527.1"/>
    </source>
</evidence>
<feature type="compositionally biased region" description="Low complexity" evidence="3">
    <location>
        <begin position="424"/>
        <end position="442"/>
    </location>
</feature>
<evidence type="ECO:0000259" key="4">
    <source>
        <dbReference type="PROSITE" id="PS50086"/>
    </source>
</evidence>
<reference evidence="5" key="3">
    <citation type="submission" date="2025-09" db="UniProtKB">
        <authorList>
            <consortium name="Ensembl"/>
        </authorList>
    </citation>
    <scope>IDENTIFICATION</scope>
</reference>
<dbReference type="Proteomes" id="UP000265080">
    <property type="component" value="Chromosome 2"/>
</dbReference>
<dbReference type="GO" id="GO:0005096">
    <property type="term" value="F:GTPase activator activity"/>
    <property type="evidence" value="ECO:0007669"/>
    <property type="project" value="TreeGrafter"/>
</dbReference>
<keyword evidence="6" id="KW-1185">Reference proteome</keyword>
<accession>A0A3P8UDZ8</accession>
<dbReference type="Ensembl" id="ENSAPET00000034405.1">
    <property type="protein sequence ID" value="ENSAPEP00000033527.1"/>
    <property type="gene ID" value="ENSAPEG00000023769.1"/>
</dbReference>
<feature type="compositionally biased region" description="Polar residues" evidence="3">
    <location>
        <begin position="743"/>
        <end position="752"/>
    </location>
</feature>
<reference evidence="5 6" key="1">
    <citation type="submission" date="2018-03" db="EMBL/GenBank/DDBJ databases">
        <title>Finding Nemo's genes: A chromosome-scale reference assembly of the genome of the orange clownfish Amphiprion percula.</title>
        <authorList>
            <person name="Lehmann R."/>
        </authorList>
    </citation>
    <scope>NUCLEOTIDE SEQUENCE</scope>
</reference>
<feature type="region of interest" description="Disordered" evidence="3">
    <location>
        <begin position="424"/>
        <end position="452"/>
    </location>
</feature>
<feature type="coiled-coil region" evidence="2">
    <location>
        <begin position="512"/>
        <end position="707"/>
    </location>
</feature>
<dbReference type="InterPro" id="IPR050302">
    <property type="entry name" value="Rab_GAP_TBC_domain"/>
</dbReference>
<dbReference type="GO" id="GO:0031267">
    <property type="term" value="F:small GTPase binding"/>
    <property type="evidence" value="ECO:0007669"/>
    <property type="project" value="TreeGrafter"/>
</dbReference>
<evidence type="ECO:0000313" key="6">
    <source>
        <dbReference type="Proteomes" id="UP000265080"/>
    </source>
</evidence>
<feature type="region of interest" description="Disordered" evidence="3">
    <location>
        <begin position="1"/>
        <end position="41"/>
    </location>
</feature>